<evidence type="ECO:0000256" key="1">
    <source>
        <dbReference type="SAM" id="MobiDB-lite"/>
    </source>
</evidence>
<dbReference type="RefSeq" id="WP_013467851.1">
    <property type="nucleotide sequence ID" value="NC_014804.1"/>
</dbReference>
<dbReference type="PATRIC" id="fig|391623.17.peg.1578"/>
<dbReference type="Proteomes" id="UP000007478">
    <property type="component" value="Chromosome"/>
</dbReference>
<dbReference type="HOGENOM" id="CLU_504930_0_0_2"/>
<feature type="compositionally biased region" description="Gly residues" evidence="1">
    <location>
        <begin position="371"/>
        <end position="399"/>
    </location>
</feature>
<dbReference type="KEGG" id="tba:TERMP_01578"/>
<accession>F0LIV1</accession>
<dbReference type="eggNOG" id="arCOG06468">
    <property type="taxonomic scope" value="Archaea"/>
</dbReference>
<reference evidence="2 3" key="1">
    <citation type="journal article" date="2011" name="J. Bacteriol.">
        <title>Complete genome sequence of the hyperthermophilic, piezophilic, heterotrophic, and carboxydotrophic archaeon Thermococcus barophilus MP.</title>
        <authorList>
            <person name="Vannier P."/>
            <person name="Marteinsson V.T."/>
            <person name="Fridjonsson O.H."/>
            <person name="Oger P."/>
            <person name="Jebbar M."/>
        </authorList>
    </citation>
    <scope>NUCLEOTIDE SEQUENCE [LARGE SCALE GENOMIC DNA]</scope>
    <source>
        <strain evidence="3">DSM 11836 / MP</strain>
    </source>
</reference>
<evidence type="ECO:0000313" key="2">
    <source>
        <dbReference type="EMBL" id="ADT84553.1"/>
    </source>
</evidence>
<proteinExistence type="predicted"/>
<dbReference type="GeneID" id="10041894"/>
<protein>
    <recommendedName>
        <fullName evidence="4">Cysteine protease</fullName>
    </recommendedName>
</protein>
<dbReference type="EMBL" id="CP002372">
    <property type="protein sequence ID" value="ADT84553.1"/>
    <property type="molecule type" value="Genomic_DNA"/>
</dbReference>
<feature type="region of interest" description="Disordered" evidence="1">
    <location>
        <begin position="368"/>
        <end position="400"/>
    </location>
</feature>
<evidence type="ECO:0000313" key="3">
    <source>
        <dbReference type="Proteomes" id="UP000007478"/>
    </source>
</evidence>
<evidence type="ECO:0008006" key="4">
    <source>
        <dbReference type="Google" id="ProtNLM"/>
    </source>
</evidence>
<dbReference type="OrthoDB" id="98959at2157"/>
<name>F0LIV1_THEBM</name>
<dbReference type="AlphaFoldDB" id="F0LIV1"/>
<sequence length="539" mass="57828">MNTKIIGSGVLAALLVLSIVGYVGAFGGGGEGKLEYKVYSKEQIMSGAYKVYGNPKLGFWVAKVVLHNSGNGAIKNIKISYSIDNYAPEVERSYPILVPNGTIVDLYFPILSSEVTKLTASTPSNLRIRITYEVNGETKEESITKSLSILGVNDFVFSSLSPEESTGSFYDTFSNAPLLAAWVTPSDPVVREFADMGNKLAGGAGASLSDDEAIKSLSGMWALAVINGFSYKTEGEGYWTGKFAEHIMFPRDVIRDKSGTCIDLALWFSSLAMSQGLKAYIVLMPGHAFPLIQLPSGAIIPVEATAINSGVSFQEAIQAGINTWQKAMSGPYIVVNIAEEHSKGIVPPELPQLPADILSKWGITLQPTGGTQEGTTGGMTGGTGGGGTGETGGETGGNNGNQRWNTYLGQYFSFDYPADWDNPEDYGGYVYLLSPDGEFEFMVIYSQGASVQDMVYAFENSLAEAGATIKDRQETQASIAGQTVYTVLYTIDTGYGDYSAVARYFTANGMGFAVVYDFPVGRNEYNQLGEYIVSTFKLG</sequence>
<gene>
    <name evidence="2" type="ordered locus">TERMP_01578</name>
</gene>
<keyword evidence="3" id="KW-1185">Reference proteome</keyword>
<organism evidence="2 3">
    <name type="scientific">Thermococcus barophilus (strain DSM 11836 / MP)</name>
    <dbReference type="NCBI Taxonomy" id="391623"/>
    <lineage>
        <taxon>Archaea</taxon>
        <taxon>Methanobacteriati</taxon>
        <taxon>Methanobacteriota</taxon>
        <taxon>Thermococci</taxon>
        <taxon>Thermococcales</taxon>
        <taxon>Thermococcaceae</taxon>
        <taxon>Thermococcus</taxon>
    </lineage>
</organism>